<protein>
    <submittedName>
        <fullName evidence="2">Uncharacterized protein</fullName>
    </submittedName>
</protein>
<dbReference type="Proteomes" id="UP001231189">
    <property type="component" value="Unassembled WGS sequence"/>
</dbReference>
<keyword evidence="3" id="KW-1185">Reference proteome</keyword>
<organism evidence="2 3">
    <name type="scientific">Lolium multiflorum</name>
    <name type="common">Italian ryegrass</name>
    <name type="synonym">Lolium perenne subsp. multiflorum</name>
    <dbReference type="NCBI Taxonomy" id="4521"/>
    <lineage>
        <taxon>Eukaryota</taxon>
        <taxon>Viridiplantae</taxon>
        <taxon>Streptophyta</taxon>
        <taxon>Embryophyta</taxon>
        <taxon>Tracheophyta</taxon>
        <taxon>Spermatophyta</taxon>
        <taxon>Magnoliopsida</taxon>
        <taxon>Liliopsida</taxon>
        <taxon>Poales</taxon>
        <taxon>Poaceae</taxon>
        <taxon>BOP clade</taxon>
        <taxon>Pooideae</taxon>
        <taxon>Poodae</taxon>
        <taxon>Poeae</taxon>
        <taxon>Poeae Chloroplast Group 2 (Poeae type)</taxon>
        <taxon>Loliodinae</taxon>
        <taxon>Loliinae</taxon>
        <taxon>Lolium</taxon>
    </lineage>
</organism>
<comment type="caution">
    <text evidence="2">The sequence shown here is derived from an EMBL/GenBank/DDBJ whole genome shotgun (WGS) entry which is preliminary data.</text>
</comment>
<sequence>MRRRKINEDLMATAESSPSGQDDDANATASPASFRRASPPPAAKGSTSLFADEDDLELSFSDDDDEVPLAKRAKILSERTESAKESNPSTAEPTPLPRTSVAKVPLSKVNPSAGASAPPISRDHPIFATVNAVADFANQFTRLESENFQLRKAIKTSADQVLEANMLTTKVQNEITLLKDELKKLKKK</sequence>
<gene>
    <name evidence="2" type="ORF">QYE76_042970</name>
</gene>
<name>A0AAD8THU8_LOLMU</name>
<feature type="region of interest" description="Disordered" evidence="1">
    <location>
        <begin position="1"/>
        <end position="121"/>
    </location>
</feature>
<feature type="compositionally biased region" description="Low complexity" evidence="1">
    <location>
        <begin position="27"/>
        <end position="37"/>
    </location>
</feature>
<dbReference type="EMBL" id="JAUUTY010000002">
    <property type="protein sequence ID" value="KAK1682122.1"/>
    <property type="molecule type" value="Genomic_DNA"/>
</dbReference>
<reference evidence="2" key="1">
    <citation type="submission" date="2023-07" db="EMBL/GenBank/DDBJ databases">
        <title>A chromosome-level genome assembly of Lolium multiflorum.</title>
        <authorList>
            <person name="Chen Y."/>
            <person name="Copetti D."/>
            <person name="Kolliker R."/>
            <person name="Studer B."/>
        </authorList>
    </citation>
    <scope>NUCLEOTIDE SEQUENCE</scope>
    <source>
        <strain evidence="2">02402/16</strain>
        <tissue evidence="2">Leaf</tissue>
    </source>
</reference>
<feature type="compositionally biased region" description="Acidic residues" evidence="1">
    <location>
        <begin position="51"/>
        <end position="67"/>
    </location>
</feature>
<dbReference type="AlphaFoldDB" id="A0AAD8THU8"/>
<accession>A0AAD8THU8</accession>
<evidence type="ECO:0000256" key="1">
    <source>
        <dbReference type="SAM" id="MobiDB-lite"/>
    </source>
</evidence>
<evidence type="ECO:0000313" key="2">
    <source>
        <dbReference type="EMBL" id="KAK1682122.1"/>
    </source>
</evidence>
<proteinExistence type="predicted"/>
<evidence type="ECO:0000313" key="3">
    <source>
        <dbReference type="Proteomes" id="UP001231189"/>
    </source>
</evidence>
<feature type="compositionally biased region" description="Basic and acidic residues" evidence="1">
    <location>
        <begin position="75"/>
        <end position="84"/>
    </location>
</feature>